<evidence type="ECO:0000313" key="1">
    <source>
        <dbReference type="EMBL" id="MPC70009.1"/>
    </source>
</evidence>
<dbReference type="OrthoDB" id="6378814at2759"/>
<keyword evidence="2" id="KW-1185">Reference proteome</keyword>
<dbReference type="AlphaFoldDB" id="A0A5B7HJV9"/>
<accession>A0A5B7HJV9</accession>
<sequence length="81" mass="9260">MTNALWVDENVVHIINNNLPFLNVLTTATNAGFTTTVYIKPSNQRFCLNSKSECPQCYRNSIINAYIRRALTHCSSWNNTH</sequence>
<reference evidence="1 2" key="1">
    <citation type="submission" date="2019-05" db="EMBL/GenBank/DDBJ databases">
        <title>Another draft genome of Portunus trituberculatus and its Hox gene families provides insights of decapod evolution.</title>
        <authorList>
            <person name="Jeong J.-H."/>
            <person name="Song I."/>
            <person name="Kim S."/>
            <person name="Choi T."/>
            <person name="Kim D."/>
            <person name="Ryu S."/>
            <person name="Kim W."/>
        </authorList>
    </citation>
    <scope>NUCLEOTIDE SEQUENCE [LARGE SCALE GENOMIC DNA]</scope>
    <source>
        <tissue evidence="1">Muscle</tissue>
    </source>
</reference>
<organism evidence="1 2">
    <name type="scientific">Portunus trituberculatus</name>
    <name type="common">Swimming crab</name>
    <name type="synonym">Neptunus trituberculatus</name>
    <dbReference type="NCBI Taxonomy" id="210409"/>
    <lineage>
        <taxon>Eukaryota</taxon>
        <taxon>Metazoa</taxon>
        <taxon>Ecdysozoa</taxon>
        <taxon>Arthropoda</taxon>
        <taxon>Crustacea</taxon>
        <taxon>Multicrustacea</taxon>
        <taxon>Malacostraca</taxon>
        <taxon>Eumalacostraca</taxon>
        <taxon>Eucarida</taxon>
        <taxon>Decapoda</taxon>
        <taxon>Pleocyemata</taxon>
        <taxon>Brachyura</taxon>
        <taxon>Eubrachyura</taxon>
        <taxon>Portunoidea</taxon>
        <taxon>Portunidae</taxon>
        <taxon>Portuninae</taxon>
        <taxon>Portunus</taxon>
    </lineage>
</organism>
<evidence type="ECO:0000313" key="2">
    <source>
        <dbReference type="Proteomes" id="UP000324222"/>
    </source>
</evidence>
<protein>
    <submittedName>
        <fullName evidence="1">Uncharacterized protein</fullName>
    </submittedName>
</protein>
<dbReference type="EMBL" id="VSRR010030349">
    <property type="protein sequence ID" value="MPC70009.1"/>
    <property type="molecule type" value="Genomic_DNA"/>
</dbReference>
<proteinExistence type="predicted"/>
<dbReference type="Proteomes" id="UP000324222">
    <property type="component" value="Unassembled WGS sequence"/>
</dbReference>
<comment type="caution">
    <text evidence="1">The sequence shown here is derived from an EMBL/GenBank/DDBJ whole genome shotgun (WGS) entry which is preliminary data.</text>
</comment>
<gene>
    <name evidence="1" type="ORF">E2C01_064244</name>
</gene>
<name>A0A5B7HJV9_PORTR</name>